<feature type="signal peptide" evidence="3">
    <location>
        <begin position="1"/>
        <end position="23"/>
    </location>
</feature>
<dbReference type="Proteomes" id="UP001556170">
    <property type="component" value="Unassembled WGS sequence"/>
</dbReference>
<dbReference type="EMBL" id="JBFOHL010000002">
    <property type="protein sequence ID" value="MEW9623122.1"/>
    <property type="molecule type" value="Genomic_DNA"/>
</dbReference>
<keyword evidence="5" id="KW-1185">Reference proteome</keyword>
<accession>A0ABV3QKJ5</accession>
<name>A0ABV3QKJ5_9GAMM</name>
<evidence type="ECO:0000313" key="5">
    <source>
        <dbReference type="Proteomes" id="UP001556170"/>
    </source>
</evidence>
<evidence type="ECO:0000256" key="3">
    <source>
        <dbReference type="SAM" id="SignalP"/>
    </source>
</evidence>
<evidence type="ECO:0008006" key="6">
    <source>
        <dbReference type="Google" id="ProtNLM"/>
    </source>
</evidence>
<comment type="caution">
    <text evidence="4">The sequence shown here is derived from an EMBL/GenBank/DDBJ whole genome shotgun (WGS) entry which is preliminary data.</text>
</comment>
<feature type="coiled-coil region" evidence="1">
    <location>
        <begin position="63"/>
        <end position="90"/>
    </location>
</feature>
<proteinExistence type="predicted"/>
<feature type="chain" id="PRO_5046987041" description="Tol-pal system protein YbgF" evidence="3">
    <location>
        <begin position="24"/>
        <end position="98"/>
    </location>
</feature>
<sequence length="98" mass="10632">MRRRLHWLALAGVLAAAPPWAHAQQSADARTSKAVRKDADTVARQRAEVQRLQHDVAAQESGSHAAAQRLRQQDAEIAELQRQLQAAQQGGAAADKGH</sequence>
<organism evidence="4 5">
    <name type="scientific">Rhodanobacter geophilus</name>
    <dbReference type="NCBI Taxonomy" id="3162488"/>
    <lineage>
        <taxon>Bacteria</taxon>
        <taxon>Pseudomonadati</taxon>
        <taxon>Pseudomonadota</taxon>
        <taxon>Gammaproteobacteria</taxon>
        <taxon>Lysobacterales</taxon>
        <taxon>Rhodanobacteraceae</taxon>
        <taxon>Rhodanobacter</taxon>
    </lineage>
</organism>
<keyword evidence="1" id="KW-0175">Coiled coil</keyword>
<keyword evidence="3" id="KW-0732">Signal</keyword>
<reference evidence="4 5" key="1">
    <citation type="submission" date="2024-06" db="EMBL/GenBank/DDBJ databases">
        <authorList>
            <person name="Woo H."/>
        </authorList>
    </citation>
    <scope>NUCLEOTIDE SEQUENCE [LARGE SCALE GENOMIC DNA]</scope>
    <source>
        <strain evidence="4 5">S2-g</strain>
    </source>
</reference>
<protein>
    <recommendedName>
        <fullName evidence="6">Tol-pal system protein YbgF</fullName>
    </recommendedName>
</protein>
<gene>
    <name evidence="4" type="ORF">ABQJ56_02600</name>
</gene>
<evidence type="ECO:0000313" key="4">
    <source>
        <dbReference type="EMBL" id="MEW9623122.1"/>
    </source>
</evidence>
<evidence type="ECO:0000256" key="1">
    <source>
        <dbReference type="SAM" id="Coils"/>
    </source>
</evidence>
<evidence type="ECO:0000256" key="2">
    <source>
        <dbReference type="SAM" id="MobiDB-lite"/>
    </source>
</evidence>
<feature type="region of interest" description="Disordered" evidence="2">
    <location>
        <begin position="19"/>
        <end position="39"/>
    </location>
</feature>
<dbReference type="RefSeq" id="WP_367843436.1">
    <property type="nucleotide sequence ID" value="NZ_JBFOHL010000002.1"/>
</dbReference>